<reference evidence="2 3" key="1">
    <citation type="journal article" date="2012" name="Science">
        <title>The Paleozoic origin of enzymatic lignin decomposition reconstructed from 31 fungal genomes.</title>
        <authorList>
            <person name="Floudas D."/>
            <person name="Binder M."/>
            <person name="Riley R."/>
            <person name="Barry K."/>
            <person name="Blanchette R.A."/>
            <person name="Henrissat B."/>
            <person name="Martinez A.T."/>
            <person name="Otillar R."/>
            <person name="Spatafora J.W."/>
            <person name="Yadav J.S."/>
            <person name="Aerts A."/>
            <person name="Benoit I."/>
            <person name="Boyd A."/>
            <person name="Carlson A."/>
            <person name="Copeland A."/>
            <person name="Coutinho P.M."/>
            <person name="de Vries R.P."/>
            <person name="Ferreira P."/>
            <person name="Findley K."/>
            <person name="Foster B."/>
            <person name="Gaskell J."/>
            <person name="Glotzer D."/>
            <person name="Gorecki P."/>
            <person name="Heitman J."/>
            <person name="Hesse C."/>
            <person name="Hori C."/>
            <person name="Igarashi K."/>
            <person name="Jurgens J.A."/>
            <person name="Kallen N."/>
            <person name="Kersten P."/>
            <person name="Kohler A."/>
            <person name="Kuees U."/>
            <person name="Kumar T.K.A."/>
            <person name="Kuo A."/>
            <person name="LaButti K."/>
            <person name="Larrondo L.F."/>
            <person name="Lindquist E."/>
            <person name="Ling A."/>
            <person name="Lombard V."/>
            <person name="Lucas S."/>
            <person name="Lundell T."/>
            <person name="Martin R."/>
            <person name="McLaughlin D.J."/>
            <person name="Morgenstern I."/>
            <person name="Morin E."/>
            <person name="Murat C."/>
            <person name="Nagy L.G."/>
            <person name="Nolan M."/>
            <person name="Ohm R.A."/>
            <person name="Patyshakuliyeva A."/>
            <person name="Rokas A."/>
            <person name="Ruiz-Duenas F.J."/>
            <person name="Sabat G."/>
            <person name="Salamov A."/>
            <person name="Samejima M."/>
            <person name="Schmutz J."/>
            <person name="Slot J.C."/>
            <person name="St John F."/>
            <person name="Stenlid J."/>
            <person name="Sun H."/>
            <person name="Sun S."/>
            <person name="Syed K."/>
            <person name="Tsang A."/>
            <person name="Wiebenga A."/>
            <person name="Young D."/>
            <person name="Pisabarro A."/>
            <person name="Eastwood D.C."/>
            <person name="Martin F."/>
            <person name="Cullen D."/>
            <person name="Grigoriev I.V."/>
            <person name="Hibbett D.S."/>
        </authorList>
    </citation>
    <scope>NUCLEOTIDE SEQUENCE</scope>
    <source>
        <strain evidence="3">FP-58527</strain>
    </source>
</reference>
<gene>
    <name evidence="2" type="ORF">FOMPIDRAFT_1127075</name>
</gene>
<accession>S8DYK3</accession>
<dbReference type="Proteomes" id="UP000015241">
    <property type="component" value="Unassembled WGS sequence"/>
</dbReference>
<dbReference type="OrthoDB" id="3222453at2759"/>
<evidence type="ECO:0000313" key="3">
    <source>
        <dbReference type="Proteomes" id="UP000015241"/>
    </source>
</evidence>
<name>S8DYK3_FOMSC</name>
<dbReference type="AlphaFoldDB" id="S8DYK3"/>
<evidence type="ECO:0000256" key="1">
    <source>
        <dbReference type="SAM" id="MobiDB-lite"/>
    </source>
</evidence>
<dbReference type="InParanoid" id="S8DYK3"/>
<keyword evidence="3" id="KW-1185">Reference proteome</keyword>
<organism evidence="2 3">
    <name type="scientific">Fomitopsis schrenkii</name>
    <name type="common">Brown rot fungus</name>
    <dbReference type="NCBI Taxonomy" id="2126942"/>
    <lineage>
        <taxon>Eukaryota</taxon>
        <taxon>Fungi</taxon>
        <taxon>Dikarya</taxon>
        <taxon>Basidiomycota</taxon>
        <taxon>Agaricomycotina</taxon>
        <taxon>Agaricomycetes</taxon>
        <taxon>Polyporales</taxon>
        <taxon>Fomitopsis</taxon>
    </lineage>
</organism>
<feature type="non-terminal residue" evidence="2">
    <location>
        <position position="1"/>
    </location>
</feature>
<dbReference type="EMBL" id="KE504168">
    <property type="protein sequence ID" value="EPS98161.1"/>
    <property type="molecule type" value="Genomic_DNA"/>
</dbReference>
<dbReference type="HOGENOM" id="CLU_021108_0_0_1"/>
<dbReference type="STRING" id="743788.S8DYK3"/>
<sequence>SMAAAEVYAEQLRRFNYGYPLWHPSPPNDDSEIHIGDIGFVEDGAFHRMFNALEPKDSPINSRYAPPGYEPFKFKTDRSLYKIRNVIDKGALSSKTIEKAAIKGSAGDHHVGAGFKFQCKGDQGAVLMMNHSADLEAIHGTPSLVKHLEANWGDWLDHISSGLDIQIPKKTCLMFIYGFRKTVDWAVASCISGAKSAEFSLSADAVAASTAFSFSVSSKTEMSAEHNWGPRGRERIQPSASTSSLEDVKKDQSVFIHFYAMKRRLKVFPPTIMKAAAGYHNLPAPDRDSDSELPPVDILQEVQTVDQLETDRDSPQVRCLLRDRAGYAIYRDSPVQ</sequence>
<protein>
    <submittedName>
        <fullName evidence="2">Uncharacterized protein</fullName>
    </submittedName>
</protein>
<proteinExistence type="predicted"/>
<feature type="region of interest" description="Disordered" evidence="1">
    <location>
        <begin position="223"/>
        <end position="243"/>
    </location>
</feature>
<evidence type="ECO:0000313" key="2">
    <source>
        <dbReference type="EMBL" id="EPS98161.1"/>
    </source>
</evidence>